<dbReference type="Gene3D" id="2.40.30.10">
    <property type="entry name" value="Translation factors"/>
    <property type="match status" value="1"/>
</dbReference>
<dbReference type="InterPro" id="IPR050415">
    <property type="entry name" value="MRET"/>
</dbReference>
<name>A0A6A9QTG1_SULME</name>
<accession>A0A6A9QTG1</accession>
<evidence type="ECO:0000313" key="2">
    <source>
        <dbReference type="Proteomes" id="UP000470772"/>
    </source>
</evidence>
<dbReference type="EMBL" id="WGGD01000005">
    <property type="protein sequence ID" value="MUN29053.1"/>
    <property type="molecule type" value="Genomic_DNA"/>
</dbReference>
<dbReference type="PANTHER" id="PTHR47354">
    <property type="entry name" value="NADH OXIDOREDUCTASE HCR"/>
    <property type="match status" value="1"/>
</dbReference>
<dbReference type="Gene3D" id="3.40.50.80">
    <property type="entry name" value="Nucleotide-binding domain of ferredoxin-NADP reductase (FNR) module"/>
    <property type="match status" value="1"/>
</dbReference>
<dbReference type="RefSeq" id="WP_156016618.1">
    <property type="nucleotide sequence ID" value="NZ_WGGD01000005.1"/>
</dbReference>
<evidence type="ECO:0008006" key="3">
    <source>
        <dbReference type="Google" id="ProtNLM"/>
    </source>
</evidence>
<proteinExistence type="predicted"/>
<dbReference type="InterPro" id="IPR017938">
    <property type="entry name" value="Riboflavin_synthase-like_b-brl"/>
</dbReference>
<dbReference type="SUPFAM" id="SSF63380">
    <property type="entry name" value="Riboflavin synthase domain-like"/>
    <property type="match status" value="1"/>
</dbReference>
<keyword evidence="2" id="KW-1185">Reference proteome</keyword>
<dbReference type="GO" id="GO:0016491">
    <property type="term" value="F:oxidoreductase activity"/>
    <property type="evidence" value="ECO:0007669"/>
    <property type="project" value="TreeGrafter"/>
</dbReference>
<dbReference type="CDD" id="cd00322">
    <property type="entry name" value="FNR_like"/>
    <property type="match status" value="1"/>
</dbReference>
<dbReference type="PANTHER" id="PTHR47354:SF5">
    <property type="entry name" value="PROTEIN RFBI"/>
    <property type="match status" value="1"/>
</dbReference>
<dbReference type="AlphaFoldDB" id="A0A6A9QTG1"/>
<dbReference type="Proteomes" id="UP000470772">
    <property type="component" value="Unassembled WGS sequence"/>
</dbReference>
<protein>
    <recommendedName>
        <fullName evidence="3">FAD-binding FR-type domain-containing protein</fullName>
    </recommendedName>
</protein>
<evidence type="ECO:0000313" key="1">
    <source>
        <dbReference type="EMBL" id="MUN29053.1"/>
    </source>
</evidence>
<dbReference type="SUPFAM" id="SSF52343">
    <property type="entry name" value="Ferredoxin reductase-like, C-terminal NADP-linked domain"/>
    <property type="match status" value="1"/>
</dbReference>
<sequence length="186" mass="20839">MKAKIESIERKGKYIIVTLDKTIDFKPGNTVDVVLNGDRRTFSIASMPGEKLTFATVDSGSKFKKSLQNGTEVEVEGPFEDEFVIKEAEDHVFVAKGIGITPVRPMYLTLKRTGKKVKVFYESDERIFDDVEVIPRMPSKEDVEAHKDGFFYISGTPTDTKEITVMLVNAGVKPGRFVSEPFSGYE</sequence>
<gene>
    <name evidence="1" type="ORF">GC250_06300</name>
</gene>
<dbReference type="InterPro" id="IPR039261">
    <property type="entry name" value="FNR_nucleotide-bd"/>
</dbReference>
<organism evidence="1 2">
    <name type="scientific">Sulfuracidifex metallicus DSM 6482 = JCM 9184</name>
    <dbReference type="NCBI Taxonomy" id="523847"/>
    <lineage>
        <taxon>Archaea</taxon>
        <taxon>Thermoproteota</taxon>
        <taxon>Thermoprotei</taxon>
        <taxon>Sulfolobales</taxon>
        <taxon>Sulfolobaceae</taxon>
        <taxon>Sulfuracidifex</taxon>
    </lineage>
</organism>
<comment type="caution">
    <text evidence="1">The sequence shown here is derived from an EMBL/GenBank/DDBJ whole genome shotgun (WGS) entry which is preliminary data.</text>
</comment>
<reference evidence="1 2" key="1">
    <citation type="submission" date="2019-10" db="EMBL/GenBank/DDBJ databases">
        <title>Sequencing and Assembly of Multiple Reported Metal-Biooxidizing Members of the Extremely Thermoacidophilic Archaeal Family Sulfolobaceae.</title>
        <authorList>
            <person name="Counts J.A."/>
            <person name="Kelly R.M."/>
        </authorList>
    </citation>
    <scope>NUCLEOTIDE SEQUENCE [LARGE SCALE GENOMIC DNA]</scope>
    <source>
        <strain evidence="1 2">DSM 6482</strain>
    </source>
</reference>